<sequence>MDNMQKEALIRQYIDAYNNFDIEGMLSVLHPNIVFRNYSNNVMEVETTGIEQFRQLARQGAKLFAQRCQTVEEIQAADSGMKATIEFEGVLADGMPNGLKAGSRINLKGLSLFEFKDGRISLIEDYS</sequence>
<keyword evidence="3" id="KW-1185">Reference proteome</keyword>
<comment type="caution">
    <text evidence="2">The sequence shown here is derived from an EMBL/GenBank/DDBJ whole genome shotgun (WGS) entry which is preliminary data.</text>
</comment>
<dbReference type="Proteomes" id="UP000249522">
    <property type="component" value="Unassembled WGS sequence"/>
</dbReference>
<dbReference type="RefSeq" id="WP_111145172.1">
    <property type="nucleotide sequence ID" value="NZ_QKRB01000028.1"/>
</dbReference>
<dbReference type="EMBL" id="QKRB01000028">
    <property type="protein sequence ID" value="PZD97314.1"/>
    <property type="molecule type" value="Genomic_DNA"/>
</dbReference>
<dbReference type="InterPro" id="IPR037401">
    <property type="entry name" value="SnoaL-like"/>
</dbReference>
<gene>
    <name evidence="2" type="ORF">DNH61_02880</name>
</gene>
<accession>A0A2W1LS47</accession>
<name>A0A2W1LS47_9BACL</name>
<dbReference type="Gene3D" id="3.10.450.50">
    <property type="match status" value="1"/>
</dbReference>
<dbReference type="InterPro" id="IPR032710">
    <property type="entry name" value="NTF2-like_dom_sf"/>
</dbReference>
<dbReference type="Pfam" id="PF12680">
    <property type="entry name" value="SnoaL_2"/>
    <property type="match status" value="1"/>
</dbReference>
<dbReference type="OrthoDB" id="582835at2"/>
<evidence type="ECO:0000259" key="1">
    <source>
        <dbReference type="Pfam" id="PF12680"/>
    </source>
</evidence>
<organism evidence="2 3">
    <name type="scientific">Paenibacillus sambharensis</name>
    <dbReference type="NCBI Taxonomy" id="1803190"/>
    <lineage>
        <taxon>Bacteria</taxon>
        <taxon>Bacillati</taxon>
        <taxon>Bacillota</taxon>
        <taxon>Bacilli</taxon>
        <taxon>Bacillales</taxon>
        <taxon>Paenibacillaceae</taxon>
        <taxon>Paenibacillus</taxon>
    </lineage>
</organism>
<proteinExistence type="predicted"/>
<feature type="domain" description="SnoaL-like" evidence="1">
    <location>
        <begin position="10"/>
        <end position="121"/>
    </location>
</feature>
<dbReference type="AlphaFoldDB" id="A0A2W1LS47"/>
<dbReference type="SUPFAM" id="SSF54427">
    <property type="entry name" value="NTF2-like"/>
    <property type="match status" value="1"/>
</dbReference>
<protein>
    <submittedName>
        <fullName evidence="2">Nuclear transport factor 2 family protein</fullName>
    </submittedName>
</protein>
<evidence type="ECO:0000313" key="3">
    <source>
        <dbReference type="Proteomes" id="UP000249522"/>
    </source>
</evidence>
<reference evidence="2 3" key="1">
    <citation type="submission" date="2018-06" db="EMBL/GenBank/DDBJ databases">
        <title>Paenibacillus imtechensis sp. nov.</title>
        <authorList>
            <person name="Pinnaka A.K."/>
            <person name="Singh H."/>
            <person name="Kaur M."/>
        </authorList>
    </citation>
    <scope>NUCLEOTIDE SEQUENCE [LARGE SCALE GENOMIC DNA]</scope>
    <source>
        <strain evidence="2 3">SMB1</strain>
    </source>
</reference>
<evidence type="ECO:0000313" key="2">
    <source>
        <dbReference type="EMBL" id="PZD97314.1"/>
    </source>
</evidence>